<dbReference type="RefSeq" id="WP_073046015.1">
    <property type="nucleotide sequence ID" value="NZ_FQUO01000015.1"/>
</dbReference>
<evidence type="ECO:0000313" key="2">
    <source>
        <dbReference type="EMBL" id="SHF97952.1"/>
    </source>
</evidence>
<sequence length="691" mass="73210">MKTRILLLLLLITGFAQAQVTNRIQGDIIRMNQNGNAPAELQLENSTKGRTGAVLKNKGNGLTEFDYVVDDAWTTGDTLYLKKGPNLLKVRRSGINSTDTTSANGLPAIASGWWAQQQLAALPSQQDPYMVNGQLAGIDFKDANGNVYFRWLFDTTGNSKQYLEAIDYHDPLWLTGLGWSKILNHPTTIGGYGITDAFTQATADARYPLLSGSYANPAWLSSLAWSKLTGVPTSFTPSAHTHPWGTDVTGKPTTIAGYGITDAFTQTLADARYPQLSGSYTNPVWLSSFAWAKLTGLPTTIAGYGITDAFTQTLADSLYPLLSGSYANPSWISSLDWSKIINAPPSGNGSWPLIYSAPGDGNTAHVSNTGSDTIQVWNNDGILRMRLTQNGLLERYLRSGSEIGSIRDGTPGNLPGVLFYNGTGNGRTQWTQLGSSGGHAWWSTSGSGNIPTGETHNMTLNNSGNLWVKGNITGSSLIMAASATTSGILNGEIKWGADSKYHVGIDGDHTLLTSAPNGVATLPGSFLSVTGAYGYGLQFGGNVTVGGDGASGFSLFTNSTQRMNITQSGSIIFPGLAGGYGDRVAVVSAGGALMASTKKLGFSKQVYNSGAPEILIDQAAVEHFVLLGGTATGVSFPAVVDNVILNVTNTTASAISVNANQPQNHDQTLTSIPARTGMKFIRDGSFWRRVL</sequence>
<dbReference type="STRING" id="1302690.BUE76_10680"/>
<feature type="chain" id="PRO_5011979544" description="Autotransporter-associated beta strand repeat-containing protein" evidence="1">
    <location>
        <begin position="19"/>
        <end position="691"/>
    </location>
</feature>
<name>A0A1M5G3E7_9BACT</name>
<feature type="signal peptide" evidence="1">
    <location>
        <begin position="1"/>
        <end position="18"/>
    </location>
</feature>
<accession>A0A1M5G3E7</accession>
<reference evidence="2 3" key="1">
    <citation type="submission" date="2016-11" db="EMBL/GenBank/DDBJ databases">
        <authorList>
            <person name="Jaros S."/>
            <person name="Januszkiewicz K."/>
            <person name="Wedrychowicz H."/>
        </authorList>
    </citation>
    <scope>NUCLEOTIDE SEQUENCE [LARGE SCALE GENOMIC DNA]</scope>
    <source>
        <strain evidence="2 3">DSM 26897</strain>
    </source>
</reference>
<evidence type="ECO:0008006" key="4">
    <source>
        <dbReference type="Google" id="ProtNLM"/>
    </source>
</evidence>
<dbReference type="OrthoDB" id="1163828at2"/>
<evidence type="ECO:0000256" key="1">
    <source>
        <dbReference type="SAM" id="SignalP"/>
    </source>
</evidence>
<organism evidence="2 3">
    <name type="scientific">Cnuella takakiae</name>
    <dbReference type="NCBI Taxonomy" id="1302690"/>
    <lineage>
        <taxon>Bacteria</taxon>
        <taxon>Pseudomonadati</taxon>
        <taxon>Bacteroidota</taxon>
        <taxon>Chitinophagia</taxon>
        <taxon>Chitinophagales</taxon>
        <taxon>Chitinophagaceae</taxon>
        <taxon>Cnuella</taxon>
    </lineage>
</organism>
<dbReference type="Proteomes" id="UP000184368">
    <property type="component" value="Unassembled WGS sequence"/>
</dbReference>
<evidence type="ECO:0000313" key="3">
    <source>
        <dbReference type="Proteomes" id="UP000184368"/>
    </source>
</evidence>
<gene>
    <name evidence="2" type="ORF">SAMN05444008_11574</name>
</gene>
<dbReference type="EMBL" id="FQUO01000015">
    <property type="protein sequence ID" value="SHF97952.1"/>
    <property type="molecule type" value="Genomic_DNA"/>
</dbReference>
<keyword evidence="1" id="KW-0732">Signal</keyword>
<proteinExistence type="predicted"/>
<dbReference type="AlphaFoldDB" id="A0A1M5G3E7"/>
<protein>
    <recommendedName>
        <fullName evidence="4">Autotransporter-associated beta strand repeat-containing protein</fullName>
    </recommendedName>
</protein>
<keyword evidence="3" id="KW-1185">Reference proteome</keyword>